<evidence type="ECO:0008006" key="5">
    <source>
        <dbReference type="Google" id="ProtNLM"/>
    </source>
</evidence>
<proteinExistence type="predicted"/>
<evidence type="ECO:0000313" key="4">
    <source>
        <dbReference type="Proteomes" id="UP001589654"/>
    </source>
</evidence>
<feature type="compositionally biased region" description="Low complexity" evidence="1">
    <location>
        <begin position="351"/>
        <end position="361"/>
    </location>
</feature>
<dbReference type="PROSITE" id="PS51257">
    <property type="entry name" value="PROKAR_LIPOPROTEIN"/>
    <property type="match status" value="1"/>
</dbReference>
<feature type="compositionally biased region" description="Low complexity" evidence="1">
    <location>
        <begin position="386"/>
        <end position="429"/>
    </location>
</feature>
<sequence>MMKLIPYRYFSFLLALGFTACSSSYTAMQGESDDLYFMASDNAAATAHAVPNNTPGHFEDYEIAEGSAQENFSAKNVNPEYIAKYQIQSDRADDEIVYFDDAPVASTEGKVGESGDINVYNNFYGYNNPRGSAFNSNPWMYNSFGMMGGFYPRFGYGGFYDPFWSSPFAFRPGLSISLGFGFGNSWGYRPYYGGFYDPFYDPFWDPFWSPALAYSPYSRFYGYGGYYNRPIIINNIYEGESRNLVRAARTRRGSTLSGDYRESRTAIAPSSTRTVARRSAISRTTSRSRVDGSDFSRSENDYYNSRVSAEPTRRSINSAAMTTRTSTTTRSNRDTYTPPRRSSRPSVTQPSERSSSRSYYEAPRSGRSTSPSYNRSTSPSRQRNISTPSRTRSSSYTPSRSSSSSRSSSFSSGSSSSRSSGGSTSGSSGRSRRGGN</sequence>
<organism evidence="3 4">
    <name type="scientific">Echinicola jeungdonensis</name>
    <dbReference type="NCBI Taxonomy" id="709343"/>
    <lineage>
        <taxon>Bacteria</taxon>
        <taxon>Pseudomonadati</taxon>
        <taxon>Bacteroidota</taxon>
        <taxon>Cytophagia</taxon>
        <taxon>Cytophagales</taxon>
        <taxon>Cyclobacteriaceae</taxon>
        <taxon>Echinicola</taxon>
    </lineage>
</organism>
<feature type="compositionally biased region" description="Low complexity" evidence="1">
    <location>
        <begin position="322"/>
        <end position="337"/>
    </location>
</feature>
<reference evidence="3 4" key="1">
    <citation type="submission" date="2024-09" db="EMBL/GenBank/DDBJ databases">
        <authorList>
            <person name="Sun Q."/>
            <person name="Mori K."/>
        </authorList>
    </citation>
    <scope>NUCLEOTIDE SEQUENCE [LARGE SCALE GENOMIC DNA]</scope>
    <source>
        <strain evidence="3 4">CECT 7682</strain>
    </source>
</reference>
<accession>A0ABV5J0W8</accession>
<gene>
    <name evidence="3" type="ORF">ACFFUR_01430</name>
</gene>
<protein>
    <recommendedName>
        <fullName evidence="5">Vitellogenin II</fullName>
    </recommendedName>
</protein>
<feature type="compositionally biased region" description="Low complexity" evidence="1">
    <location>
        <begin position="270"/>
        <end position="287"/>
    </location>
</feature>
<evidence type="ECO:0000313" key="3">
    <source>
        <dbReference type="EMBL" id="MFB9210454.1"/>
    </source>
</evidence>
<comment type="caution">
    <text evidence="3">The sequence shown here is derived from an EMBL/GenBank/DDBJ whole genome shotgun (WGS) entry which is preliminary data.</text>
</comment>
<feature type="chain" id="PRO_5047537969" description="Vitellogenin II" evidence="2">
    <location>
        <begin position="28"/>
        <end position="436"/>
    </location>
</feature>
<dbReference type="Proteomes" id="UP001589654">
    <property type="component" value="Unassembled WGS sequence"/>
</dbReference>
<evidence type="ECO:0000256" key="2">
    <source>
        <dbReference type="SAM" id="SignalP"/>
    </source>
</evidence>
<feature type="signal peptide" evidence="2">
    <location>
        <begin position="1"/>
        <end position="27"/>
    </location>
</feature>
<dbReference type="EMBL" id="JBHMEW010000008">
    <property type="protein sequence ID" value="MFB9210454.1"/>
    <property type="molecule type" value="Genomic_DNA"/>
</dbReference>
<keyword evidence="2" id="KW-0732">Signal</keyword>
<feature type="compositionally biased region" description="Basic and acidic residues" evidence="1">
    <location>
        <begin position="288"/>
        <end position="300"/>
    </location>
</feature>
<keyword evidence="4" id="KW-1185">Reference proteome</keyword>
<name>A0ABV5J0W8_9BACT</name>
<evidence type="ECO:0000256" key="1">
    <source>
        <dbReference type="SAM" id="MobiDB-lite"/>
    </source>
</evidence>
<feature type="compositionally biased region" description="Polar residues" evidence="1">
    <location>
        <begin position="366"/>
        <end position="385"/>
    </location>
</feature>
<dbReference type="RefSeq" id="WP_290246709.1">
    <property type="nucleotide sequence ID" value="NZ_JAUFQT010000001.1"/>
</dbReference>
<feature type="region of interest" description="Disordered" evidence="1">
    <location>
        <begin position="251"/>
        <end position="436"/>
    </location>
</feature>